<dbReference type="Gene3D" id="3.90.226.10">
    <property type="entry name" value="2-enoyl-CoA Hydratase, Chain A, domain 1"/>
    <property type="match status" value="2"/>
</dbReference>
<dbReference type="Pfam" id="PF01039">
    <property type="entry name" value="Carboxyl_trans"/>
    <property type="match status" value="1"/>
</dbReference>
<proteinExistence type="predicted"/>
<accession>A0A382WVU4</accession>
<dbReference type="InterPro" id="IPR051047">
    <property type="entry name" value="AccD/PCCB"/>
</dbReference>
<dbReference type="PROSITE" id="PS50989">
    <property type="entry name" value="COA_CT_CTER"/>
    <property type="match status" value="1"/>
</dbReference>
<dbReference type="AlphaFoldDB" id="A0A382WVU4"/>
<evidence type="ECO:0000259" key="1">
    <source>
        <dbReference type="PROSITE" id="PS50989"/>
    </source>
</evidence>
<protein>
    <recommendedName>
        <fullName evidence="1">CoA carboxyltransferase C-terminal domain-containing protein</fullName>
    </recommendedName>
</protein>
<evidence type="ECO:0000313" key="2">
    <source>
        <dbReference type="EMBL" id="SVD62700.1"/>
    </source>
</evidence>
<sequence>GGGLGIYTPEEVGPMSFQVPNGVVDILVEDERQAVQVARKYLSYFQGDVKTWEAPEQRRLRHVIPENRLRLYDMREIINTLADEESVLEIREKFGVGVITAFIRIEGRPMGVIANNPHHLAGAIDSDGADKGARFMQLCDAFDIPILSLMDCPGIMVGPDAERTGLVRHSVRMFNAGANLTTPLFGVVVRKAYGLGVQAMCGASALVGFFTVAWPTAEFAGMNIEGAVKLGFRNELAAIEDPEQRSSEFARRVERSYESAKAINASAGGGLDDV</sequence>
<dbReference type="EMBL" id="UINC01162767">
    <property type="protein sequence ID" value="SVD62700.1"/>
    <property type="molecule type" value="Genomic_DNA"/>
</dbReference>
<dbReference type="InterPro" id="IPR029045">
    <property type="entry name" value="ClpP/crotonase-like_dom_sf"/>
</dbReference>
<dbReference type="InterPro" id="IPR034733">
    <property type="entry name" value="AcCoA_carboxyl_beta"/>
</dbReference>
<reference evidence="2" key="1">
    <citation type="submission" date="2018-05" db="EMBL/GenBank/DDBJ databases">
        <authorList>
            <person name="Lanie J.A."/>
            <person name="Ng W.-L."/>
            <person name="Kazmierczak K.M."/>
            <person name="Andrzejewski T.M."/>
            <person name="Davidsen T.M."/>
            <person name="Wayne K.J."/>
            <person name="Tettelin H."/>
            <person name="Glass J.I."/>
            <person name="Rusch D."/>
            <person name="Podicherti R."/>
            <person name="Tsui H.-C.T."/>
            <person name="Winkler M.E."/>
        </authorList>
    </citation>
    <scope>NUCLEOTIDE SEQUENCE</scope>
</reference>
<dbReference type="PANTHER" id="PTHR43842">
    <property type="entry name" value="PROPIONYL-COA CARBOXYLASE BETA CHAIN"/>
    <property type="match status" value="1"/>
</dbReference>
<organism evidence="2">
    <name type="scientific">marine metagenome</name>
    <dbReference type="NCBI Taxonomy" id="408172"/>
    <lineage>
        <taxon>unclassified sequences</taxon>
        <taxon>metagenomes</taxon>
        <taxon>ecological metagenomes</taxon>
    </lineage>
</organism>
<dbReference type="PANTHER" id="PTHR43842:SF2">
    <property type="entry name" value="PROPIONYL-COA CARBOXYLASE BETA CHAIN, MITOCHONDRIAL"/>
    <property type="match status" value="1"/>
</dbReference>
<dbReference type="GO" id="GO:0004658">
    <property type="term" value="F:propionyl-CoA carboxylase activity"/>
    <property type="evidence" value="ECO:0007669"/>
    <property type="project" value="TreeGrafter"/>
</dbReference>
<name>A0A382WVU4_9ZZZZ</name>
<gene>
    <name evidence="2" type="ORF">METZ01_LOCUS415554</name>
</gene>
<feature type="domain" description="CoA carboxyltransferase C-terminal" evidence="1">
    <location>
        <begin position="51"/>
        <end position="274"/>
    </location>
</feature>
<feature type="non-terminal residue" evidence="2">
    <location>
        <position position="274"/>
    </location>
</feature>
<dbReference type="SUPFAM" id="SSF52096">
    <property type="entry name" value="ClpP/crotonase"/>
    <property type="match status" value="1"/>
</dbReference>
<dbReference type="InterPro" id="IPR011763">
    <property type="entry name" value="COA_CT_C"/>
</dbReference>
<feature type="non-terminal residue" evidence="2">
    <location>
        <position position="1"/>
    </location>
</feature>